<dbReference type="EMBL" id="SJSK01000003">
    <property type="protein sequence ID" value="TCC90390.1"/>
    <property type="molecule type" value="Genomic_DNA"/>
</dbReference>
<dbReference type="PROSITE" id="PS51257">
    <property type="entry name" value="PROKAR_LIPOPROTEIN"/>
    <property type="match status" value="1"/>
</dbReference>
<protein>
    <recommendedName>
        <fullName evidence="2">5'-Nucleotidase C-terminal domain-containing protein</fullName>
    </recommendedName>
</protein>
<dbReference type="InterPro" id="IPR036907">
    <property type="entry name" value="5'-Nucleotdase_C_sf"/>
</dbReference>
<feature type="chain" id="PRO_5020417398" description="5'-Nucleotidase C-terminal domain-containing protein" evidence="1">
    <location>
        <begin position="26"/>
        <end position="250"/>
    </location>
</feature>
<evidence type="ECO:0000259" key="2">
    <source>
        <dbReference type="Pfam" id="PF02872"/>
    </source>
</evidence>
<name>A0A4R0MTM5_9SPHI</name>
<dbReference type="Pfam" id="PF02872">
    <property type="entry name" value="5_nucleotid_C"/>
    <property type="match status" value="1"/>
</dbReference>
<sequence>MTVKNKIYILAISLVLLGSCTTKYAVVKSNREEQNINSSLPVDSSIIKTYMPYKVKVEAEMNEVIGYTDVVLSKSSSLPESVLGNFFADAVYNQARKIEPNIGFVFPTTTGGLRNDIAKGPITVSSIFELMPFENQLILFNLKGADVLKVITNIAARGGQPVSGLKFNIKNKLPENILINGKPFDVNKSYWVATSDYIAGGGDENVGFATPISSKNMSILIRDALLKEVKEVQAAGNKINAKLDGRITKN</sequence>
<dbReference type="InterPro" id="IPR008334">
    <property type="entry name" value="5'-Nucleotdase_C"/>
</dbReference>
<dbReference type="Gene3D" id="3.90.780.10">
    <property type="entry name" value="5'-Nucleotidase, C-terminal domain"/>
    <property type="match status" value="1"/>
</dbReference>
<dbReference type="RefSeq" id="WP_131553791.1">
    <property type="nucleotide sequence ID" value="NZ_SJSK01000003.1"/>
</dbReference>
<dbReference type="PRINTS" id="PR01607">
    <property type="entry name" value="APYRASEFAMLY"/>
</dbReference>
<dbReference type="PANTHER" id="PTHR11575">
    <property type="entry name" value="5'-NUCLEOTIDASE-RELATED"/>
    <property type="match status" value="1"/>
</dbReference>
<dbReference type="GO" id="GO:0009166">
    <property type="term" value="P:nucleotide catabolic process"/>
    <property type="evidence" value="ECO:0007669"/>
    <property type="project" value="InterPro"/>
</dbReference>
<evidence type="ECO:0000313" key="3">
    <source>
        <dbReference type="EMBL" id="TCC90390.1"/>
    </source>
</evidence>
<accession>A0A4R0MTM5</accession>
<proteinExistence type="predicted"/>
<gene>
    <name evidence="3" type="ORF">EZ428_14030</name>
</gene>
<evidence type="ECO:0000313" key="4">
    <source>
        <dbReference type="Proteomes" id="UP000292884"/>
    </source>
</evidence>
<dbReference type="InterPro" id="IPR006179">
    <property type="entry name" value="5_nucleotidase/apyrase"/>
</dbReference>
<organism evidence="3 4">
    <name type="scientific">Pedobacter frigiditerrae</name>
    <dbReference type="NCBI Taxonomy" id="2530452"/>
    <lineage>
        <taxon>Bacteria</taxon>
        <taxon>Pseudomonadati</taxon>
        <taxon>Bacteroidota</taxon>
        <taxon>Sphingobacteriia</taxon>
        <taxon>Sphingobacteriales</taxon>
        <taxon>Sphingobacteriaceae</taxon>
        <taxon>Pedobacter</taxon>
    </lineage>
</organism>
<comment type="caution">
    <text evidence="3">The sequence shown here is derived from an EMBL/GenBank/DDBJ whole genome shotgun (WGS) entry which is preliminary data.</text>
</comment>
<dbReference type="Proteomes" id="UP000292884">
    <property type="component" value="Unassembled WGS sequence"/>
</dbReference>
<dbReference type="PANTHER" id="PTHR11575:SF24">
    <property type="entry name" value="5'-NUCLEOTIDASE"/>
    <property type="match status" value="1"/>
</dbReference>
<feature type="domain" description="5'-Nucleotidase C-terminal" evidence="2">
    <location>
        <begin position="64"/>
        <end position="204"/>
    </location>
</feature>
<feature type="signal peptide" evidence="1">
    <location>
        <begin position="1"/>
        <end position="25"/>
    </location>
</feature>
<reference evidence="3 4" key="1">
    <citation type="submission" date="2019-02" db="EMBL/GenBank/DDBJ databases">
        <title>Pedobacter sp. RP-1-13 sp. nov., isolated from Arctic soil.</title>
        <authorList>
            <person name="Dahal R.H."/>
        </authorList>
    </citation>
    <scope>NUCLEOTIDE SEQUENCE [LARGE SCALE GENOMIC DNA]</scope>
    <source>
        <strain evidence="3 4">RP-1-13</strain>
    </source>
</reference>
<evidence type="ECO:0000256" key="1">
    <source>
        <dbReference type="SAM" id="SignalP"/>
    </source>
</evidence>
<dbReference type="AlphaFoldDB" id="A0A4R0MTM5"/>
<dbReference type="OrthoDB" id="4762412at2"/>
<keyword evidence="4" id="KW-1185">Reference proteome</keyword>
<dbReference type="SUPFAM" id="SSF55816">
    <property type="entry name" value="5'-nucleotidase (syn. UDP-sugar hydrolase), C-terminal domain"/>
    <property type="match status" value="1"/>
</dbReference>
<dbReference type="GO" id="GO:0016787">
    <property type="term" value="F:hydrolase activity"/>
    <property type="evidence" value="ECO:0007669"/>
    <property type="project" value="InterPro"/>
</dbReference>
<keyword evidence="1" id="KW-0732">Signal</keyword>